<dbReference type="InterPro" id="IPR015943">
    <property type="entry name" value="WD40/YVTN_repeat-like_dom_sf"/>
</dbReference>
<dbReference type="GO" id="GO:0034388">
    <property type="term" value="C:Pwp2p-containing subcomplex of 90S preribosome"/>
    <property type="evidence" value="ECO:0007669"/>
    <property type="project" value="TreeGrafter"/>
</dbReference>
<evidence type="ECO:0000313" key="5">
    <source>
        <dbReference type="Proteomes" id="UP000278807"/>
    </source>
</evidence>
<dbReference type="InterPro" id="IPR001680">
    <property type="entry name" value="WD40_rpt"/>
</dbReference>
<gene>
    <name evidence="4" type="ORF">HNAJ_LOCUS12265</name>
</gene>
<dbReference type="InterPro" id="IPR036322">
    <property type="entry name" value="WD40_repeat_dom_sf"/>
</dbReference>
<dbReference type="Pfam" id="PF25168">
    <property type="entry name" value="Beta-prop_WDR36-Utp21_2nd"/>
    <property type="match status" value="1"/>
</dbReference>
<evidence type="ECO:0000256" key="1">
    <source>
        <dbReference type="SAM" id="MobiDB-lite"/>
    </source>
</evidence>
<dbReference type="Pfam" id="PF25171">
    <property type="entry name" value="Beta-prop_WDR36-Utp21_1st"/>
    <property type="match status" value="1"/>
</dbReference>
<feature type="domain" description="WDR36/Utp21 C-terminal" evidence="2">
    <location>
        <begin position="734"/>
        <end position="963"/>
    </location>
</feature>
<dbReference type="EMBL" id="UZAE01014155">
    <property type="protein sequence ID" value="VDO12614.1"/>
    <property type="molecule type" value="Genomic_DNA"/>
</dbReference>
<evidence type="ECO:0000259" key="3">
    <source>
        <dbReference type="Pfam" id="PF25171"/>
    </source>
</evidence>
<reference evidence="4 5" key="2">
    <citation type="submission" date="2018-11" db="EMBL/GenBank/DDBJ databases">
        <authorList>
            <consortium name="Pathogen Informatics"/>
        </authorList>
    </citation>
    <scope>NUCLEOTIDE SEQUENCE [LARGE SCALE GENOMIC DNA]</scope>
</reference>
<feature type="region of interest" description="Disordered" evidence="1">
    <location>
        <begin position="798"/>
        <end position="825"/>
    </location>
</feature>
<reference evidence="6" key="1">
    <citation type="submission" date="2017-02" db="UniProtKB">
        <authorList>
            <consortium name="WormBaseParasite"/>
        </authorList>
    </citation>
    <scope>IDENTIFICATION</scope>
</reference>
<accession>A0A0R3TWP2</accession>
<sequence>MSAPSSIFRPFRGLGLVSSDVPFAVKYKPHSNEYNICVPVGERFNVYQLPNLRFVGLSDCLPTDITSFTSDRSFIYASSGNIIYAFRGLRHIHFKLEGHQSPVVKILAFNNQYLASYDESGVLIIWDLKARESIAEHTFDENTFIISAICHPTGYGDKLLLGSAQGPLQLWKSLSKKPIYWFKGFDSPVTCLVQAPSPDVCAIGLGNGQIVLHNLRYDTPLISVSQEGGAIKAIEFRTDTMGLGASEPLRAAGINNANGDDESIYLLAGAQSGQLAIWELESAGTCRAVNQIDEFHLDRITSMFCIPSGESAGALVSFFDRPDGSPRTCHIKSGHFLPPNKIAFWTGGSAGGSLLVSGGPDSQLRIFSTFNERYDRSLGRAYSPHMPCSKKFMNALQKLPFLLPGPSAISLSPGRAHDWDSIAVAHCNRREVSTWNFVKAARGKHWLDPKRFHGRGGDALRVHKHTVATCVFVTRCGHWVVIGYSSGDVVKFNIQSAIEYGAFGGDGTAHDSRVVGVHVSSVNRLAITVGATEVKFWTFYDCKLIDDSLTLDAPPVFSKFHDESDALVLALTTGEIILINTLSRRIIRRFLNPGSHPCTDLTISSDGTLMVTAHRGDSLIKTWDIVDCKLLDCFRVRQPATSVAFSPADDLLATTHVASLGVYLWDNRVTYCRLHLKPLPDDYAPPTDCESSVDLPKLGLLAKADMDDEEQMDVDSHLDDNEDEQPSVYTSPIQLQDKLATLSGLPNTFFSAFLQLDAIKKRNAEAMKVVDDMGPPQLPFFLPAIETTSGMAWLDEEEEESKDRNGTRLLEDGSSNHKEMGDGAPAAKRLKKGKKKVTVEELVLDPGSTILNSVIAADGSIDASNNEACDALMSRLRRLTPSALDAEIRLLAPTRDELQEAFNAVKTDSSGFALSANPYSRLSSFLCLLLNAFRRNLDVDFATACLDCLLRFHGDLIARPPKAPTVSRADHQSSDDNEGVDILDVVATVEGSRAGTFNDALDAARPLELVEAVLEAKRESHNVLNMQISRSIALVDFVRNATNTLQM</sequence>
<keyword evidence="5" id="KW-1185">Reference proteome</keyword>
<protein>
    <submittedName>
        <fullName evidence="6">Utp21 domain-containing protein</fullName>
    </submittedName>
</protein>
<dbReference type="AlphaFoldDB" id="A0A0R3TWP2"/>
<dbReference type="Gene3D" id="2.130.10.10">
    <property type="entry name" value="YVTN repeat-like/Quinoprotein amine dehydrogenase"/>
    <property type="match status" value="2"/>
</dbReference>
<organism evidence="6">
    <name type="scientific">Rodentolepis nana</name>
    <name type="common">Dwarf tapeworm</name>
    <name type="synonym">Hymenolepis nana</name>
    <dbReference type="NCBI Taxonomy" id="102285"/>
    <lineage>
        <taxon>Eukaryota</taxon>
        <taxon>Metazoa</taxon>
        <taxon>Spiralia</taxon>
        <taxon>Lophotrochozoa</taxon>
        <taxon>Platyhelminthes</taxon>
        <taxon>Cestoda</taxon>
        <taxon>Eucestoda</taxon>
        <taxon>Cyclophyllidea</taxon>
        <taxon>Hymenolepididae</taxon>
        <taxon>Rodentolepis</taxon>
    </lineage>
</organism>
<dbReference type="STRING" id="102285.A0A0R3TWP2"/>
<dbReference type="SMART" id="SM00320">
    <property type="entry name" value="WD40"/>
    <property type="match status" value="7"/>
</dbReference>
<feature type="compositionally biased region" description="Basic and acidic residues" evidence="1">
    <location>
        <begin position="801"/>
        <end position="821"/>
    </location>
</feature>
<name>A0A0R3TWP2_RODNA</name>
<dbReference type="InterPro" id="IPR059157">
    <property type="entry name" value="WDR36-Utp21_N"/>
</dbReference>
<dbReference type="InterPro" id="IPR007319">
    <property type="entry name" value="WDR36/Utp21_C"/>
</dbReference>
<evidence type="ECO:0000259" key="2">
    <source>
        <dbReference type="Pfam" id="PF04192"/>
    </source>
</evidence>
<dbReference type="OrthoDB" id="10250769at2759"/>
<dbReference type="GO" id="GO:0032040">
    <property type="term" value="C:small-subunit processome"/>
    <property type="evidence" value="ECO:0007669"/>
    <property type="project" value="InterPro"/>
</dbReference>
<dbReference type="SUPFAM" id="SSF50978">
    <property type="entry name" value="WD40 repeat-like"/>
    <property type="match status" value="2"/>
</dbReference>
<dbReference type="GO" id="GO:0006364">
    <property type="term" value="P:rRNA processing"/>
    <property type="evidence" value="ECO:0007669"/>
    <property type="project" value="InterPro"/>
</dbReference>
<dbReference type="PANTHER" id="PTHR22840:SF12">
    <property type="entry name" value="WD REPEAT-CONTAINING PROTEIN 36"/>
    <property type="match status" value="1"/>
</dbReference>
<feature type="domain" description="WDR36/Utp21 N-terminal" evidence="3">
    <location>
        <begin position="36"/>
        <end position="308"/>
    </location>
</feature>
<dbReference type="PANTHER" id="PTHR22840">
    <property type="entry name" value="WD REPEAT-CONTAINING PROTEIN 36"/>
    <property type="match status" value="1"/>
</dbReference>
<evidence type="ECO:0000313" key="4">
    <source>
        <dbReference type="EMBL" id="VDO12614.1"/>
    </source>
</evidence>
<dbReference type="Proteomes" id="UP000278807">
    <property type="component" value="Unassembled WGS sequence"/>
</dbReference>
<proteinExistence type="predicted"/>
<dbReference type="Pfam" id="PF04192">
    <property type="entry name" value="Utp21"/>
    <property type="match status" value="1"/>
</dbReference>
<dbReference type="WBParaSite" id="HNAJ_0001227801-mRNA-1">
    <property type="protein sequence ID" value="HNAJ_0001227801-mRNA-1"/>
    <property type="gene ID" value="HNAJ_0001227801"/>
</dbReference>
<evidence type="ECO:0000313" key="6">
    <source>
        <dbReference type="WBParaSite" id="HNAJ_0001227801-mRNA-1"/>
    </source>
</evidence>